<reference evidence="3" key="1">
    <citation type="submission" date="2017-02" db="UniProtKB">
        <authorList>
            <consortium name="WormBaseParasite"/>
        </authorList>
    </citation>
    <scope>IDENTIFICATION</scope>
</reference>
<evidence type="ECO:0000313" key="3">
    <source>
        <dbReference type="WBParaSite" id="NBR_0001832401-mRNA-1"/>
    </source>
</evidence>
<dbReference type="OMA" id="THYIRRG"/>
<dbReference type="Proteomes" id="UP000271162">
    <property type="component" value="Unassembled WGS sequence"/>
</dbReference>
<name>A0A0N4YMD1_NIPBR</name>
<gene>
    <name evidence="1" type="ORF">NBR_LOCUS18325</name>
</gene>
<evidence type="ECO:0000313" key="1">
    <source>
        <dbReference type="EMBL" id="VDL82050.1"/>
    </source>
</evidence>
<reference evidence="1 2" key="2">
    <citation type="submission" date="2018-11" db="EMBL/GenBank/DDBJ databases">
        <authorList>
            <consortium name="Pathogen Informatics"/>
        </authorList>
    </citation>
    <scope>NUCLEOTIDE SEQUENCE [LARGE SCALE GENOMIC DNA]</scope>
</reference>
<proteinExistence type="predicted"/>
<dbReference type="AlphaFoldDB" id="A0A0N4YMD1"/>
<organism evidence="3">
    <name type="scientific">Nippostrongylus brasiliensis</name>
    <name type="common">Rat hookworm</name>
    <dbReference type="NCBI Taxonomy" id="27835"/>
    <lineage>
        <taxon>Eukaryota</taxon>
        <taxon>Metazoa</taxon>
        <taxon>Ecdysozoa</taxon>
        <taxon>Nematoda</taxon>
        <taxon>Chromadorea</taxon>
        <taxon>Rhabditida</taxon>
        <taxon>Rhabditina</taxon>
        <taxon>Rhabditomorpha</taxon>
        <taxon>Strongyloidea</taxon>
        <taxon>Heligmosomidae</taxon>
        <taxon>Nippostrongylus</taxon>
    </lineage>
</organism>
<sequence length="167" mass="18682">MIELLALGNRGGSNLLVLFSDSSLELCDELFLAALQWGTSRIPTVASQYFTDPARLSTIRFHYTDNYPLEKAASLSFDPHVRADDSLIIVETDQQCYLEEHAVANTLALLASFSCGKLRSIVTLPHDEDLVTTVSLFILNRNNVQIHPQLFRSRNFITTKHGEVKTS</sequence>
<accession>A0A0N4YMD1</accession>
<keyword evidence="2" id="KW-1185">Reference proteome</keyword>
<protein>
    <submittedName>
        <fullName evidence="3">AMP-binding domain-containing protein</fullName>
    </submittedName>
</protein>
<dbReference type="EMBL" id="UYSL01023331">
    <property type="protein sequence ID" value="VDL82050.1"/>
    <property type="molecule type" value="Genomic_DNA"/>
</dbReference>
<evidence type="ECO:0000313" key="2">
    <source>
        <dbReference type="Proteomes" id="UP000271162"/>
    </source>
</evidence>
<dbReference type="WBParaSite" id="NBR_0001832401-mRNA-1">
    <property type="protein sequence ID" value="NBR_0001832401-mRNA-1"/>
    <property type="gene ID" value="NBR_0001832401"/>
</dbReference>